<reference evidence="3" key="1">
    <citation type="journal article" date="2020" name="Stud. Mycol.">
        <title>101 Dothideomycetes genomes: a test case for predicting lifestyles and emergence of pathogens.</title>
        <authorList>
            <person name="Haridas S."/>
            <person name="Albert R."/>
            <person name="Binder M."/>
            <person name="Bloem J."/>
            <person name="Labutti K."/>
            <person name="Salamov A."/>
            <person name="Andreopoulos B."/>
            <person name="Baker S."/>
            <person name="Barry K."/>
            <person name="Bills G."/>
            <person name="Bluhm B."/>
            <person name="Cannon C."/>
            <person name="Castanera R."/>
            <person name="Culley D."/>
            <person name="Daum C."/>
            <person name="Ezra D."/>
            <person name="Gonzalez J."/>
            <person name="Henrissat B."/>
            <person name="Kuo A."/>
            <person name="Liang C."/>
            <person name="Lipzen A."/>
            <person name="Lutzoni F."/>
            <person name="Magnuson J."/>
            <person name="Mondo S."/>
            <person name="Nolan M."/>
            <person name="Ohm R."/>
            <person name="Pangilinan J."/>
            <person name="Park H.-J."/>
            <person name="Ramirez L."/>
            <person name="Alfaro M."/>
            <person name="Sun H."/>
            <person name="Tritt A."/>
            <person name="Yoshinaga Y."/>
            <person name="Zwiers L.-H."/>
            <person name="Turgeon B."/>
            <person name="Goodwin S."/>
            <person name="Spatafora J."/>
            <person name="Crous P."/>
            <person name="Grigoriev I."/>
        </authorList>
    </citation>
    <scope>NUCLEOTIDE SEQUENCE</scope>
    <source>
        <strain evidence="3">CBS 121167</strain>
    </source>
</reference>
<sequence>MRFSAIAAAAALTIDVSAQNDTAPASYVTEVLTAYTTYCPEPTEIAHNGKTYTVTEASTLTITDCPCTVSKPVFTSVVTSCASCASDTPGSPAVPTSSGIVISDASSWPAPTSKPVLPTGGNGTASFSKPGLPSASGPASVPGSPASGTSGSGASTPVTTPPTFTGAASKVFAASGAGLAAVFGFAAYLL</sequence>
<evidence type="ECO:0000313" key="4">
    <source>
        <dbReference type="Proteomes" id="UP000799438"/>
    </source>
</evidence>
<dbReference type="GO" id="GO:0031505">
    <property type="term" value="P:fungal-type cell wall organization"/>
    <property type="evidence" value="ECO:0007669"/>
    <property type="project" value="InterPro"/>
</dbReference>
<dbReference type="GeneID" id="54293793"/>
<dbReference type="OrthoDB" id="4094614at2759"/>
<keyword evidence="4" id="KW-1185">Reference proteome</keyword>
<dbReference type="GO" id="GO:0005199">
    <property type="term" value="F:structural constituent of cell wall"/>
    <property type="evidence" value="ECO:0007669"/>
    <property type="project" value="InterPro"/>
</dbReference>
<dbReference type="RefSeq" id="XP_033402981.1">
    <property type="nucleotide sequence ID" value="XM_033536297.1"/>
</dbReference>
<protein>
    <recommendedName>
        <fullName evidence="5">Clock-controlled protein 6</fullName>
    </recommendedName>
</protein>
<dbReference type="AlphaFoldDB" id="A0A6A6BVB9"/>
<evidence type="ECO:0000256" key="1">
    <source>
        <dbReference type="SAM" id="MobiDB-lite"/>
    </source>
</evidence>
<dbReference type="GO" id="GO:0009277">
    <property type="term" value="C:fungal-type cell wall"/>
    <property type="evidence" value="ECO:0007669"/>
    <property type="project" value="TreeGrafter"/>
</dbReference>
<feature type="compositionally biased region" description="Low complexity" evidence="1">
    <location>
        <begin position="133"/>
        <end position="158"/>
    </location>
</feature>
<name>A0A6A6BVB9_9PEZI</name>
<proteinExistence type="predicted"/>
<dbReference type="PANTHER" id="PTHR35523">
    <property type="entry name" value="CELL WALL PROTEIN SED1"/>
    <property type="match status" value="1"/>
</dbReference>
<feature type="chain" id="PRO_5025443273" description="Clock-controlled protein 6" evidence="2">
    <location>
        <begin position="19"/>
        <end position="190"/>
    </location>
</feature>
<keyword evidence="2" id="KW-0732">Signal</keyword>
<feature type="region of interest" description="Disordered" evidence="1">
    <location>
        <begin position="105"/>
        <end position="158"/>
    </location>
</feature>
<dbReference type="PANTHER" id="PTHR35523:SF1">
    <property type="entry name" value="CELL WALL PROTEIN SED1"/>
    <property type="match status" value="1"/>
</dbReference>
<accession>A0A6A6BVB9</accession>
<evidence type="ECO:0008006" key="5">
    <source>
        <dbReference type="Google" id="ProtNLM"/>
    </source>
</evidence>
<organism evidence="3 4">
    <name type="scientific">Aplosporella prunicola CBS 121167</name>
    <dbReference type="NCBI Taxonomy" id="1176127"/>
    <lineage>
        <taxon>Eukaryota</taxon>
        <taxon>Fungi</taxon>
        <taxon>Dikarya</taxon>
        <taxon>Ascomycota</taxon>
        <taxon>Pezizomycotina</taxon>
        <taxon>Dothideomycetes</taxon>
        <taxon>Dothideomycetes incertae sedis</taxon>
        <taxon>Botryosphaeriales</taxon>
        <taxon>Aplosporellaceae</taxon>
        <taxon>Aplosporella</taxon>
    </lineage>
</organism>
<dbReference type="InterPro" id="IPR038843">
    <property type="entry name" value="Sed1/Spi1"/>
</dbReference>
<gene>
    <name evidence="3" type="ORF">K452DRAFT_217516</name>
</gene>
<dbReference type="EMBL" id="ML995474">
    <property type="protein sequence ID" value="KAF2147273.1"/>
    <property type="molecule type" value="Genomic_DNA"/>
</dbReference>
<feature type="signal peptide" evidence="2">
    <location>
        <begin position="1"/>
        <end position="18"/>
    </location>
</feature>
<dbReference type="Proteomes" id="UP000799438">
    <property type="component" value="Unassembled WGS sequence"/>
</dbReference>
<evidence type="ECO:0000313" key="3">
    <source>
        <dbReference type="EMBL" id="KAF2147273.1"/>
    </source>
</evidence>
<evidence type="ECO:0000256" key="2">
    <source>
        <dbReference type="SAM" id="SignalP"/>
    </source>
</evidence>